<organism evidence="2 3">
    <name type="scientific">Allomyces macrogynus (strain ATCC 38327)</name>
    <name type="common">Allomyces javanicus var. macrogynus</name>
    <dbReference type="NCBI Taxonomy" id="578462"/>
    <lineage>
        <taxon>Eukaryota</taxon>
        <taxon>Fungi</taxon>
        <taxon>Fungi incertae sedis</taxon>
        <taxon>Blastocladiomycota</taxon>
        <taxon>Blastocladiomycetes</taxon>
        <taxon>Blastocladiales</taxon>
        <taxon>Blastocladiaceae</taxon>
        <taxon>Allomyces</taxon>
    </lineage>
</organism>
<reference evidence="3" key="2">
    <citation type="submission" date="2009-11" db="EMBL/GenBank/DDBJ databases">
        <title>The Genome Sequence of Allomyces macrogynus strain ATCC 38327.</title>
        <authorList>
            <consortium name="The Broad Institute Genome Sequencing Platform"/>
            <person name="Russ C."/>
            <person name="Cuomo C."/>
            <person name="Shea T."/>
            <person name="Young S.K."/>
            <person name="Zeng Q."/>
            <person name="Koehrsen M."/>
            <person name="Haas B."/>
            <person name="Borodovsky M."/>
            <person name="Guigo R."/>
            <person name="Alvarado L."/>
            <person name="Berlin A."/>
            <person name="Borenstein D."/>
            <person name="Chen Z."/>
            <person name="Engels R."/>
            <person name="Freedman E."/>
            <person name="Gellesch M."/>
            <person name="Goldberg J."/>
            <person name="Griggs A."/>
            <person name="Gujja S."/>
            <person name="Heiman D."/>
            <person name="Hepburn T."/>
            <person name="Howarth C."/>
            <person name="Jen D."/>
            <person name="Larson L."/>
            <person name="Lewis B."/>
            <person name="Mehta T."/>
            <person name="Park D."/>
            <person name="Pearson M."/>
            <person name="Roberts A."/>
            <person name="Saif S."/>
            <person name="Shenoy N."/>
            <person name="Sisk P."/>
            <person name="Stolte C."/>
            <person name="Sykes S."/>
            <person name="Walk T."/>
            <person name="White J."/>
            <person name="Yandava C."/>
            <person name="Burger G."/>
            <person name="Gray M.W."/>
            <person name="Holland P.W.H."/>
            <person name="King N."/>
            <person name="Lang F.B.F."/>
            <person name="Roger A.J."/>
            <person name="Ruiz-Trillo I."/>
            <person name="Lander E."/>
            <person name="Nusbaum C."/>
        </authorList>
    </citation>
    <scope>NUCLEOTIDE SEQUENCE [LARGE SCALE GENOMIC DNA]</scope>
    <source>
        <strain evidence="3">ATCC 38327</strain>
    </source>
</reference>
<feature type="region of interest" description="Disordered" evidence="1">
    <location>
        <begin position="202"/>
        <end position="281"/>
    </location>
</feature>
<evidence type="ECO:0000256" key="1">
    <source>
        <dbReference type="SAM" id="MobiDB-lite"/>
    </source>
</evidence>
<dbReference type="OrthoDB" id="2163217at2759"/>
<evidence type="ECO:0000313" key="3">
    <source>
        <dbReference type="Proteomes" id="UP000054350"/>
    </source>
</evidence>
<protein>
    <submittedName>
        <fullName evidence="2">Uncharacterized protein</fullName>
    </submittedName>
</protein>
<evidence type="ECO:0000313" key="2">
    <source>
        <dbReference type="EMBL" id="KNE58952.1"/>
    </source>
</evidence>
<feature type="compositionally biased region" description="Acidic residues" evidence="1">
    <location>
        <begin position="243"/>
        <end position="256"/>
    </location>
</feature>
<feature type="compositionally biased region" description="Low complexity" evidence="1">
    <location>
        <begin position="267"/>
        <end position="281"/>
    </location>
</feature>
<keyword evidence="3" id="KW-1185">Reference proteome</keyword>
<accession>A0A0L0S912</accession>
<dbReference type="VEuPathDB" id="FungiDB:AMAG_03309"/>
<reference evidence="2 3" key="1">
    <citation type="submission" date="2009-11" db="EMBL/GenBank/DDBJ databases">
        <title>Annotation of Allomyces macrogynus ATCC 38327.</title>
        <authorList>
            <consortium name="The Broad Institute Genome Sequencing Platform"/>
            <person name="Russ C."/>
            <person name="Cuomo C."/>
            <person name="Burger G."/>
            <person name="Gray M.W."/>
            <person name="Holland P.W.H."/>
            <person name="King N."/>
            <person name="Lang F.B.F."/>
            <person name="Roger A.J."/>
            <person name="Ruiz-Trillo I."/>
            <person name="Young S.K."/>
            <person name="Zeng Q."/>
            <person name="Gargeya S."/>
            <person name="Fitzgerald M."/>
            <person name="Haas B."/>
            <person name="Abouelleil A."/>
            <person name="Alvarado L."/>
            <person name="Arachchi H.M."/>
            <person name="Berlin A."/>
            <person name="Chapman S.B."/>
            <person name="Gearin G."/>
            <person name="Goldberg J."/>
            <person name="Griggs A."/>
            <person name="Gujja S."/>
            <person name="Hansen M."/>
            <person name="Heiman D."/>
            <person name="Howarth C."/>
            <person name="Larimer J."/>
            <person name="Lui A."/>
            <person name="MacDonald P.J.P."/>
            <person name="McCowen C."/>
            <person name="Montmayeur A."/>
            <person name="Murphy C."/>
            <person name="Neiman D."/>
            <person name="Pearson M."/>
            <person name="Priest M."/>
            <person name="Roberts A."/>
            <person name="Saif S."/>
            <person name="Shea T."/>
            <person name="Sisk P."/>
            <person name="Stolte C."/>
            <person name="Sykes S."/>
            <person name="Wortman J."/>
            <person name="Nusbaum C."/>
            <person name="Birren B."/>
        </authorList>
    </citation>
    <scope>NUCLEOTIDE SEQUENCE [LARGE SCALE GENOMIC DNA]</scope>
    <source>
        <strain evidence="2 3">ATCC 38327</strain>
    </source>
</reference>
<sequence>MKWLYCQNCKVEVYGVEDDDEQALPVLTPLDHRLAVTKHVLYGRDVELLKSSPHYSSLYQLVIAPDRSFGANLPGAELTKDLQAILASLDATYSDFMARQHADMEARLAQIRAQEEAKLRQLDAQVANERDCLFAAVYRAKHSGAELNGHSDGLPPLPIVVRDPTGFVAGAARPGFLATSLVPGSNVPDRDQVLSATWTDAPVFPTTTRTSPKPPRAKAAARTPTPPTTTDAHAAAPSIPILDDTDDDLFLLDEDAAASPPHRPNPSSLAAAVADIDVSDD</sequence>
<dbReference type="AlphaFoldDB" id="A0A0L0S912"/>
<feature type="compositionally biased region" description="Low complexity" evidence="1">
    <location>
        <begin position="205"/>
        <end position="238"/>
    </location>
</feature>
<dbReference type="EMBL" id="GG745334">
    <property type="protein sequence ID" value="KNE58952.1"/>
    <property type="molecule type" value="Genomic_DNA"/>
</dbReference>
<dbReference type="Proteomes" id="UP000054350">
    <property type="component" value="Unassembled WGS sequence"/>
</dbReference>
<proteinExistence type="predicted"/>
<name>A0A0L0S912_ALLM3</name>
<gene>
    <name evidence="2" type="ORF">AMAG_03309</name>
</gene>